<accession>A0A7H9BKT6</accession>
<reference evidence="2 3" key="1">
    <citation type="submission" date="2020-07" db="EMBL/GenBank/DDBJ databases">
        <title>Complete genome sequence of Chitinibacter sp. 2T18.</title>
        <authorList>
            <person name="Bae J.-W."/>
            <person name="Choi J.-W."/>
        </authorList>
    </citation>
    <scope>NUCLEOTIDE SEQUENCE [LARGE SCALE GENOMIC DNA]</scope>
    <source>
        <strain evidence="2 3">2T18</strain>
    </source>
</reference>
<dbReference type="PANTHER" id="PTHR33164">
    <property type="entry name" value="TRANSCRIPTIONAL REGULATOR, MARR FAMILY"/>
    <property type="match status" value="1"/>
</dbReference>
<dbReference type="SMART" id="SM00347">
    <property type="entry name" value="HTH_MARR"/>
    <property type="match status" value="1"/>
</dbReference>
<dbReference type="Proteomes" id="UP000509597">
    <property type="component" value="Chromosome"/>
</dbReference>
<dbReference type="Pfam" id="PF12802">
    <property type="entry name" value="MarR_2"/>
    <property type="match status" value="1"/>
</dbReference>
<dbReference type="KEGG" id="chiz:HQ393_11890"/>
<organism evidence="2 3">
    <name type="scientific">Chitinibacter bivalviorum</name>
    <dbReference type="NCBI Taxonomy" id="2739434"/>
    <lineage>
        <taxon>Bacteria</taxon>
        <taxon>Pseudomonadati</taxon>
        <taxon>Pseudomonadota</taxon>
        <taxon>Betaproteobacteria</taxon>
        <taxon>Neisseriales</taxon>
        <taxon>Chitinibacteraceae</taxon>
        <taxon>Chitinibacter</taxon>
    </lineage>
</organism>
<dbReference type="PANTHER" id="PTHR33164:SF44">
    <property type="entry name" value="TRANSCRIPTIONAL REGULATORY PROTEIN"/>
    <property type="match status" value="1"/>
</dbReference>
<feature type="domain" description="HTH marR-type" evidence="1">
    <location>
        <begin position="14"/>
        <end position="149"/>
    </location>
</feature>
<dbReference type="InterPro" id="IPR036388">
    <property type="entry name" value="WH-like_DNA-bd_sf"/>
</dbReference>
<evidence type="ECO:0000259" key="1">
    <source>
        <dbReference type="PROSITE" id="PS50995"/>
    </source>
</evidence>
<dbReference type="Gene3D" id="1.10.10.10">
    <property type="entry name" value="Winged helix-like DNA-binding domain superfamily/Winged helix DNA-binding domain"/>
    <property type="match status" value="1"/>
</dbReference>
<protein>
    <submittedName>
        <fullName evidence="2">MarR family transcriptional regulator</fullName>
    </submittedName>
</protein>
<dbReference type="AlphaFoldDB" id="A0A7H9BKT6"/>
<keyword evidence="3" id="KW-1185">Reference proteome</keyword>
<evidence type="ECO:0000313" key="2">
    <source>
        <dbReference type="EMBL" id="QLG88878.1"/>
    </source>
</evidence>
<dbReference type="PROSITE" id="PS50995">
    <property type="entry name" value="HTH_MARR_2"/>
    <property type="match status" value="1"/>
</dbReference>
<evidence type="ECO:0000313" key="3">
    <source>
        <dbReference type="Proteomes" id="UP000509597"/>
    </source>
</evidence>
<dbReference type="CDD" id="cd00090">
    <property type="entry name" value="HTH_ARSR"/>
    <property type="match status" value="1"/>
</dbReference>
<dbReference type="InterPro" id="IPR036390">
    <property type="entry name" value="WH_DNA-bd_sf"/>
</dbReference>
<gene>
    <name evidence="2" type="ORF">HQ393_11890</name>
</gene>
<dbReference type="InterPro" id="IPR011991">
    <property type="entry name" value="ArsR-like_HTH"/>
</dbReference>
<dbReference type="RefSeq" id="WP_179355381.1">
    <property type="nucleotide sequence ID" value="NZ_CP058627.1"/>
</dbReference>
<dbReference type="GO" id="GO:0003700">
    <property type="term" value="F:DNA-binding transcription factor activity"/>
    <property type="evidence" value="ECO:0007669"/>
    <property type="project" value="InterPro"/>
</dbReference>
<proteinExistence type="predicted"/>
<dbReference type="EMBL" id="CP058627">
    <property type="protein sequence ID" value="QLG88878.1"/>
    <property type="molecule type" value="Genomic_DNA"/>
</dbReference>
<dbReference type="InterPro" id="IPR000835">
    <property type="entry name" value="HTH_MarR-typ"/>
</dbReference>
<sequence length="158" mass="17100">MLDHTAHPSGAHTEYELNCALELLFYGYKGFTAQPDAILAERGLARVHHRILYFVGRQGGLSVNQLLAKLGVSKQALNAPLRQLQEAGLITASPSEIDKRVKCLALTEEGIELEESLSGAQRTILDRVFAQCGPQAESGFKQVLGVLAKITQADTAQS</sequence>
<dbReference type="GO" id="GO:0006950">
    <property type="term" value="P:response to stress"/>
    <property type="evidence" value="ECO:0007669"/>
    <property type="project" value="TreeGrafter"/>
</dbReference>
<dbReference type="SUPFAM" id="SSF46785">
    <property type="entry name" value="Winged helix' DNA-binding domain"/>
    <property type="match status" value="1"/>
</dbReference>
<dbReference type="InterPro" id="IPR039422">
    <property type="entry name" value="MarR/SlyA-like"/>
</dbReference>
<name>A0A7H9BKT6_9NEIS</name>